<feature type="transmembrane region" description="Helical" evidence="1">
    <location>
        <begin position="82"/>
        <end position="104"/>
    </location>
</feature>
<dbReference type="OrthoDB" id="8685152at2"/>
<organism evidence="2 3">
    <name type="scientific">Pseudoalteromonas luteoviolacea</name>
    <dbReference type="NCBI Taxonomy" id="43657"/>
    <lineage>
        <taxon>Bacteria</taxon>
        <taxon>Pseudomonadati</taxon>
        <taxon>Pseudomonadota</taxon>
        <taxon>Gammaproteobacteria</taxon>
        <taxon>Alteromonadales</taxon>
        <taxon>Pseudoalteromonadaceae</taxon>
        <taxon>Pseudoalteromonas</taxon>
    </lineage>
</organism>
<dbReference type="Proteomes" id="UP000031327">
    <property type="component" value="Unassembled WGS sequence"/>
</dbReference>
<reference evidence="2 3" key="1">
    <citation type="submission" date="2014-12" db="EMBL/GenBank/DDBJ databases">
        <title>Draft Genome Sequence of Pseudoalteromonas luteoviolacea HI1.</title>
        <authorList>
            <person name="Asahina A.Y."/>
            <person name="Hadfield M.G."/>
        </authorList>
    </citation>
    <scope>NUCLEOTIDE SEQUENCE [LARGE SCALE GENOMIC DNA]</scope>
    <source>
        <strain evidence="2 3">HI1</strain>
    </source>
</reference>
<name>A0A0C1QH69_9GAMM</name>
<gene>
    <name evidence="2" type="ORF">JF50_02115</name>
</gene>
<feature type="transmembrane region" description="Helical" evidence="1">
    <location>
        <begin position="50"/>
        <end position="70"/>
    </location>
</feature>
<evidence type="ECO:0000313" key="2">
    <source>
        <dbReference type="EMBL" id="KID58685.1"/>
    </source>
</evidence>
<dbReference type="AlphaFoldDB" id="A0A0C1QH69"/>
<keyword evidence="1" id="KW-0812">Transmembrane</keyword>
<sequence length="108" mass="12284">MAIAQCPSCNKPISSKHTVCPHCDVEIGKISDDELRRIAVKNRIKKQQSIMNYSFLALILFLGGFLYLYWQHPVEGSIEMYAAKSAIGVGMVWYLINRVILVILKKKK</sequence>
<proteinExistence type="predicted"/>
<evidence type="ECO:0000313" key="3">
    <source>
        <dbReference type="Proteomes" id="UP000031327"/>
    </source>
</evidence>
<evidence type="ECO:0008006" key="4">
    <source>
        <dbReference type="Google" id="ProtNLM"/>
    </source>
</evidence>
<comment type="caution">
    <text evidence="2">The sequence shown here is derived from an EMBL/GenBank/DDBJ whole genome shotgun (WGS) entry which is preliminary data.</text>
</comment>
<dbReference type="RefSeq" id="WP_039607854.1">
    <property type="nucleotide sequence ID" value="NZ_JWIC01000003.1"/>
</dbReference>
<evidence type="ECO:0000256" key="1">
    <source>
        <dbReference type="SAM" id="Phobius"/>
    </source>
</evidence>
<keyword evidence="1" id="KW-0472">Membrane</keyword>
<dbReference type="EMBL" id="JWIC01000003">
    <property type="protein sequence ID" value="KID58685.1"/>
    <property type="molecule type" value="Genomic_DNA"/>
</dbReference>
<keyword evidence="1" id="KW-1133">Transmembrane helix</keyword>
<protein>
    <recommendedName>
        <fullName evidence="4">Zinc ribbon domain-containing protein</fullName>
    </recommendedName>
</protein>
<accession>A0A0C1QH69</accession>